<proteinExistence type="predicted"/>
<reference evidence="2" key="1">
    <citation type="submission" date="2020-07" db="EMBL/GenBank/DDBJ databases">
        <title>Multicomponent nature underlies the extraordinary mechanical properties of spider dragline silk.</title>
        <authorList>
            <person name="Kono N."/>
            <person name="Nakamura H."/>
            <person name="Mori M."/>
            <person name="Yoshida Y."/>
            <person name="Ohtoshi R."/>
            <person name="Malay A.D."/>
            <person name="Moran D.A.P."/>
            <person name="Tomita M."/>
            <person name="Numata K."/>
            <person name="Arakawa K."/>
        </authorList>
    </citation>
    <scope>NUCLEOTIDE SEQUENCE</scope>
</reference>
<keyword evidence="3" id="KW-1185">Reference proteome</keyword>
<comment type="caution">
    <text evidence="2">The sequence shown here is derived from an EMBL/GenBank/DDBJ whole genome shotgun (WGS) entry which is preliminary data.</text>
</comment>
<evidence type="ECO:0000313" key="2">
    <source>
        <dbReference type="EMBL" id="GFQ67545.1"/>
    </source>
</evidence>
<evidence type="ECO:0000313" key="3">
    <source>
        <dbReference type="Proteomes" id="UP000887116"/>
    </source>
</evidence>
<keyword evidence="1" id="KW-0472">Membrane</keyword>
<gene>
    <name evidence="2" type="primary">NCL1_45070</name>
    <name evidence="2" type="ORF">TNCT_110561</name>
</gene>
<name>A0A8X6HYF6_TRICU</name>
<sequence length="113" mass="13224">DIKMGLIRHYLRVFIRSNFRPIPVGTAKRGELTSSLVYFTIAWTVFGMTLYYFKKTYKPNSSESHGFIAFTPYETMKKFGSENENTLVRIKGFTVQKEVLTLDEVEQKLEKRN</sequence>
<dbReference type="AlphaFoldDB" id="A0A8X6HYF6"/>
<dbReference type="Proteomes" id="UP000887116">
    <property type="component" value="Unassembled WGS sequence"/>
</dbReference>
<organism evidence="2 3">
    <name type="scientific">Trichonephila clavata</name>
    <name type="common">Joro spider</name>
    <name type="synonym">Nephila clavata</name>
    <dbReference type="NCBI Taxonomy" id="2740835"/>
    <lineage>
        <taxon>Eukaryota</taxon>
        <taxon>Metazoa</taxon>
        <taxon>Ecdysozoa</taxon>
        <taxon>Arthropoda</taxon>
        <taxon>Chelicerata</taxon>
        <taxon>Arachnida</taxon>
        <taxon>Araneae</taxon>
        <taxon>Araneomorphae</taxon>
        <taxon>Entelegynae</taxon>
        <taxon>Araneoidea</taxon>
        <taxon>Nephilidae</taxon>
        <taxon>Trichonephila</taxon>
    </lineage>
</organism>
<feature type="transmembrane region" description="Helical" evidence="1">
    <location>
        <begin position="36"/>
        <end position="53"/>
    </location>
</feature>
<evidence type="ECO:0000256" key="1">
    <source>
        <dbReference type="SAM" id="Phobius"/>
    </source>
</evidence>
<keyword evidence="1" id="KW-0812">Transmembrane</keyword>
<keyword evidence="1" id="KW-1133">Transmembrane helix</keyword>
<dbReference type="OrthoDB" id="6427442at2759"/>
<dbReference type="EMBL" id="BMAO01010485">
    <property type="protein sequence ID" value="GFQ67545.1"/>
    <property type="molecule type" value="Genomic_DNA"/>
</dbReference>
<feature type="non-terminal residue" evidence="2">
    <location>
        <position position="1"/>
    </location>
</feature>
<accession>A0A8X6HYF6</accession>
<protein>
    <submittedName>
        <fullName evidence="2">Uncharacterized protein</fullName>
    </submittedName>
</protein>